<comment type="similarity">
    <text evidence="1 2">Belongs to the UPF0251 family.</text>
</comment>
<gene>
    <name evidence="4" type="ORF">LIP_0625</name>
</gene>
<evidence type="ECO:0000313" key="4">
    <source>
        <dbReference type="EMBL" id="BAS26482.1"/>
    </source>
</evidence>
<dbReference type="Proteomes" id="UP000065807">
    <property type="component" value="Chromosome"/>
</dbReference>
<dbReference type="HAMAP" id="MF_00674">
    <property type="entry name" value="UPF0251"/>
    <property type="match status" value="1"/>
</dbReference>
<dbReference type="SUPFAM" id="SSF88659">
    <property type="entry name" value="Sigma3 and sigma4 domains of RNA polymerase sigma factors"/>
    <property type="match status" value="1"/>
</dbReference>
<evidence type="ECO:0000256" key="2">
    <source>
        <dbReference type="HAMAP-Rule" id="MF_00674"/>
    </source>
</evidence>
<dbReference type="InterPro" id="IPR013324">
    <property type="entry name" value="RNA_pol_sigma_r3/r4-like"/>
</dbReference>
<protein>
    <recommendedName>
        <fullName evidence="2">UPF0251 protein LIP_0625</fullName>
    </recommendedName>
</protein>
<accession>A0A0K2SHG8</accession>
<keyword evidence="5" id="KW-1185">Reference proteome</keyword>
<dbReference type="InterPro" id="IPR002852">
    <property type="entry name" value="UPF0251"/>
</dbReference>
<reference evidence="5" key="1">
    <citation type="submission" date="2015-07" db="EMBL/GenBank/DDBJ databases">
        <title>Complete genome sequence and phylogenetic analysis of Limnochorda pilosa.</title>
        <authorList>
            <person name="Watanabe M."/>
            <person name="Kojima H."/>
            <person name="Fukui M."/>
        </authorList>
    </citation>
    <scope>NUCLEOTIDE SEQUENCE [LARGE SCALE GENOMIC DNA]</scope>
    <source>
        <strain evidence="5">HC45</strain>
    </source>
</reference>
<feature type="compositionally biased region" description="Low complexity" evidence="3">
    <location>
        <begin position="161"/>
        <end position="173"/>
    </location>
</feature>
<dbReference type="OrthoDB" id="280278at2"/>
<dbReference type="AlphaFoldDB" id="A0A0K2SHG8"/>
<proteinExistence type="inferred from homology"/>
<dbReference type="PANTHER" id="PTHR37478:SF2">
    <property type="entry name" value="UPF0251 PROTEIN TK0562"/>
    <property type="match status" value="1"/>
</dbReference>
<dbReference type="InterPro" id="IPR036388">
    <property type="entry name" value="WH-like_DNA-bd_sf"/>
</dbReference>
<dbReference type="STRING" id="1555112.LIP_0625"/>
<sequence length="173" mass="18564">MPRPPRERWVHWAPRVTYFTPAGAGVSEGETVQLTVEELEALRLKDVEGLEQEACAAQMGVSRPTFQRILASARRKVAGALVAGRALHVHGGHYRLAGGRFRCRRCAQEFETGPPTPGSPAHGCPRCRGLEVDLLEGGEGAEPPAPHLGGPPQMRPRRIPGRGPADAGPRGCC</sequence>
<evidence type="ECO:0000313" key="5">
    <source>
        <dbReference type="Proteomes" id="UP000065807"/>
    </source>
</evidence>
<dbReference type="PANTHER" id="PTHR37478">
    <property type="match status" value="1"/>
</dbReference>
<dbReference type="Gene3D" id="1.10.10.10">
    <property type="entry name" value="Winged helix-like DNA-binding domain superfamily/Winged helix DNA-binding domain"/>
    <property type="match status" value="1"/>
</dbReference>
<dbReference type="Pfam" id="PF02001">
    <property type="entry name" value="DUF134"/>
    <property type="match status" value="1"/>
</dbReference>
<reference evidence="5" key="2">
    <citation type="journal article" date="2016" name="Int. J. Syst. Evol. Microbiol.">
        <title>Complete genome sequence and cell structure of Limnochorda pilosa, a Gram-negative spore-former within the phylum Firmicutes.</title>
        <authorList>
            <person name="Watanabe M."/>
            <person name="Kojima H."/>
            <person name="Fukui M."/>
        </authorList>
    </citation>
    <scope>NUCLEOTIDE SEQUENCE [LARGE SCALE GENOMIC DNA]</scope>
    <source>
        <strain evidence="5">HC45</strain>
    </source>
</reference>
<dbReference type="KEGG" id="lpil:LIP_0625"/>
<evidence type="ECO:0000256" key="3">
    <source>
        <dbReference type="SAM" id="MobiDB-lite"/>
    </source>
</evidence>
<dbReference type="EMBL" id="AP014924">
    <property type="protein sequence ID" value="BAS26482.1"/>
    <property type="molecule type" value="Genomic_DNA"/>
</dbReference>
<evidence type="ECO:0000256" key="1">
    <source>
        <dbReference type="ARBA" id="ARBA00009350"/>
    </source>
</evidence>
<feature type="region of interest" description="Disordered" evidence="3">
    <location>
        <begin position="136"/>
        <end position="173"/>
    </location>
</feature>
<name>A0A0K2SHG8_LIMPI</name>
<organism evidence="4 5">
    <name type="scientific">Limnochorda pilosa</name>
    <dbReference type="NCBI Taxonomy" id="1555112"/>
    <lineage>
        <taxon>Bacteria</taxon>
        <taxon>Bacillati</taxon>
        <taxon>Bacillota</taxon>
        <taxon>Limnochordia</taxon>
        <taxon>Limnochordales</taxon>
        <taxon>Limnochordaceae</taxon>
        <taxon>Limnochorda</taxon>
    </lineage>
</organism>